<evidence type="ECO:0000313" key="2">
    <source>
        <dbReference type="EMBL" id="KAK2090098.1"/>
    </source>
</evidence>
<protein>
    <submittedName>
        <fullName evidence="2">Uncharacterized protein</fullName>
    </submittedName>
</protein>
<reference evidence="2 3" key="1">
    <citation type="submission" date="2023-05" db="EMBL/GenBank/DDBJ databases">
        <title>B98-5 Cell Line De Novo Hybrid Assembly: An Optical Mapping Approach.</title>
        <authorList>
            <person name="Kananen K."/>
            <person name="Auerbach J.A."/>
            <person name="Kautto E."/>
            <person name="Blachly J.S."/>
        </authorList>
    </citation>
    <scope>NUCLEOTIDE SEQUENCE [LARGE SCALE GENOMIC DNA]</scope>
    <source>
        <strain evidence="2">B95-8</strain>
        <tissue evidence="2">Cell line</tissue>
    </source>
</reference>
<gene>
    <name evidence="2" type="ORF">P7K49_031354</name>
</gene>
<name>A0ABQ9U0B6_SAGOE</name>
<proteinExistence type="predicted"/>
<keyword evidence="3" id="KW-1185">Reference proteome</keyword>
<sequence>MLLGLRERQGGASWHFSIHCCPPFTFLNSKKEIVDRKYSICEPPALPAPHPALPAVGSGRSRATGSWVGEQGLPASLQLQSASLKQPRSALAPASSFFWPSQNQPPRHVPSEAQETASYAPRGGQSASQATVPSEVRASATPPPRGGMVTLTAIRVCERRG</sequence>
<evidence type="ECO:0000313" key="3">
    <source>
        <dbReference type="Proteomes" id="UP001266305"/>
    </source>
</evidence>
<comment type="caution">
    <text evidence="2">The sequence shown here is derived from an EMBL/GenBank/DDBJ whole genome shotgun (WGS) entry which is preliminary data.</text>
</comment>
<feature type="region of interest" description="Disordered" evidence="1">
    <location>
        <begin position="95"/>
        <end position="148"/>
    </location>
</feature>
<dbReference type="EMBL" id="JASSZA010000017">
    <property type="protein sequence ID" value="KAK2090098.1"/>
    <property type="molecule type" value="Genomic_DNA"/>
</dbReference>
<evidence type="ECO:0000256" key="1">
    <source>
        <dbReference type="SAM" id="MobiDB-lite"/>
    </source>
</evidence>
<feature type="region of interest" description="Disordered" evidence="1">
    <location>
        <begin position="49"/>
        <end position="69"/>
    </location>
</feature>
<accession>A0ABQ9U0B6</accession>
<dbReference type="Proteomes" id="UP001266305">
    <property type="component" value="Unassembled WGS sequence"/>
</dbReference>
<organism evidence="2 3">
    <name type="scientific">Saguinus oedipus</name>
    <name type="common">Cotton-top tamarin</name>
    <name type="synonym">Oedipomidas oedipus</name>
    <dbReference type="NCBI Taxonomy" id="9490"/>
    <lineage>
        <taxon>Eukaryota</taxon>
        <taxon>Metazoa</taxon>
        <taxon>Chordata</taxon>
        <taxon>Craniata</taxon>
        <taxon>Vertebrata</taxon>
        <taxon>Euteleostomi</taxon>
        <taxon>Mammalia</taxon>
        <taxon>Eutheria</taxon>
        <taxon>Euarchontoglires</taxon>
        <taxon>Primates</taxon>
        <taxon>Haplorrhini</taxon>
        <taxon>Platyrrhini</taxon>
        <taxon>Cebidae</taxon>
        <taxon>Callitrichinae</taxon>
        <taxon>Saguinus</taxon>
    </lineage>
</organism>